<dbReference type="STRING" id="410332.SAMN04488550_1066"/>
<accession>M3TFF1</accession>
<protein>
    <recommendedName>
        <fullName evidence="3">Mycothiol-dependent maleylpyruvate isomerase metal-binding domain-containing protein</fullName>
    </recommendedName>
</protein>
<proteinExistence type="predicted"/>
<dbReference type="InterPro" id="IPR034660">
    <property type="entry name" value="DinB/YfiT-like"/>
</dbReference>
<keyword evidence="2" id="KW-1185">Reference proteome</keyword>
<name>M3TFF1_GORML</name>
<dbReference type="OrthoDB" id="5185819at2"/>
<evidence type="ECO:0008006" key="3">
    <source>
        <dbReference type="Google" id="ProtNLM"/>
    </source>
</evidence>
<reference evidence="1 2" key="1">
    <citation type="submission" date="2013-02" db="EMBL/GenBank/DDBJ databases">
        <title>Whole genome shotgun sequence of Gordonia malaquae NBRC 108250.</title>
        <authorList>
            <person name="Yoshida I."/>
            <person name="Hosoyama A."/>
            <person name="Tsuchikane K."/>
            <person name="Ando Y."/>
            <person name="Baba S."/>
            <person name="Ohji S."/>
            <person name="Hamada M."/>
            <person name="Tamura T."/>
            <person name="Yamazoe A."/>
            <person name="Yamazaki S."/>
            <person name="Fujita N."/>
        </authorList>
    </citation>
    <scope>NUCLEOTIDE SEQUENCE [LARGE SCALE GENOMIC DNA]</scope>
    <source>
        <strain evidence="1 2">NBRC 108250</strain>
    </source>
</reference>
<dbReference type="SUPFAM" id="SSF109854">
    <property type="entry name" value="DinB/YfiT-like putative metalloenzymes"/>
    <property type="match status" value="1"/>
</dbReference>
<dbReference type="eggNOG" id="COG1576">
    <property type="taxonomic scope" value="Bacteria"/>
</dbReference>
<evidence type="ECO:0000313" key="1">
    <source>
        <dbReference type="EMBL" id="GAC80171.1"/>
    </source>
</evidence>
<dbReference type="EMBL" id="BAOP01000015">
    <property type="protein sequence ID" value="GAC80171.1"/>
    <property type="molecule type" value="Genomic_DNA"/>
</dbReference>
<evidence type="ECO:0000313" key="2">
    <source>
        <dbReference type="Proteomes" id="UP000035009"/>
    </source>
</evidence>
<dbReference type="RefSeq" id="WP_008379037.1">
    <property type="nucleotide sequence ID" value="NZ_BAOP01000015.1"/>
</dbReference>
<dbReference type="Proteomes" id="UP000035009">
    <property type="component" value="Unassembled WGS sequence"/>
</dbReference>
<comment type="caution">
    <text evidence="1">The sequence shown here is derived from an EMBL/GenBank/DDBJ whole genome shotgun (WGS) entry which is preliminary data.</text>
</comment>
<gene>
    <name evidence="1" type="ORF">GM1_015_00450</name>
</gene>
<dbReference type="AlphaFoldDB" id="M3TFF1"/>
<organism evidence="1 2">
    <name type="scientific">Gordonia malaquae NBRC 108250</name>
    <dbReference type="NCBI Taxonomy" id="1223542"/>
    <lineage>
        <taxon>Bacteria</taxon>
        <taxon>Bacillati</taxon>
        <taxon>Actinomycetota</taxon>
        <taxon>Actinomycetes</taxon>
        <taxon>Mycobacteriales</taxon>
        <taxon>Gordoniaceae</taxon>
        <taxon>Gordonia</taxon>
    </lineage>
</organism>
<sequence length="189" mass="20257">MTALASAAPADRHRIVAEGFAAEIAATTDWDAAAPVDGWAARDVVRHLVEWFPAFLEAGGVELPAVASVDDDPATAWSARSDAIQDILESSDAARDFTHPRLGTLPLERAVDQFYSADVFMHTWDLAQAGGRRPAMDQEFAAALLESMYPIEEILRGSGQYGPAFPTPDESDPVVSLAAFIGRDPSFVA</sequence>